<gene>
    <name evidence="1" type="ORF">ABVK25_001792</name>
</gene>
<organism evidence="1 2">
    <name type="scientific">Lepraria finkii</name>
    <dbReference type="NCBI Taxonomy" id="1340010"/>
    <lineage>
        <taxon>Eukaryota</taxon>
        <taxon>Fungi</taxon>
        <taxon>Dikarya</taxon>
        <taxon>Ascomycota</taxon>
        <taxon>Pezizomycotina</taxon>
        <taxon>Lecanoromycetes</taxon>
        <taxon>OSLEUM clade</taxon>
        <taxon>Lecanoromycetidae</taxon>
        <taxon>Lecanorales</taxon>
        <taxon>Lecanorineae</taxon>
        <taxon>Stereocaulaceae</taxon>
        <taxon>Lepraria</taxon>
    </lineage>
</organism>
<proteinExistence type="predicted"/>
<keyword evidence="2" id="KW-1185">Reference proteome</keyword>
<dbReference type="EMBL" id="JBHFEH010000003">
    <property type="protein sequence ID" value="KAL2058174.1"/>
    <property type="molecule type" value="Genomic_DNA"/>
</dbReference>
<dbReference type="Proteomes" id="UP001590951">
    <property type="component" value="Unassembled WGS sequence"/>
</dbReference>
<sequence>MFSISYAEPYKAIRRFSASLNHQKIAEWLLLDLQQINEAIVMVASSVALSDLEMRVKFANLFGHVFHFLVEAIGWYGAVSRGTSLLTLHELMSEEHIRKVDSATAVKFVKSLNRNYYYKLKSIVNAILQLKSEVADGSSLGSISEVRDIYMTVQATDDDIQAISQVLLVHQIGPEGQARQIAE</sequence>
<evidence type="ECO:0000313" key="1">
    <source>
        <dbReference type="EMBL" id="KAL2058174.1"/>
    </source>
</evidence>
<evidence type="ECO:0000313" key="2">
    <source>
        <dbReference type="Proteomes" id="UP001590951"/>
    </source>
</evidence>
<protein>
    <submittedName>
        <fullName evidence="1">Uncharacterized protein</fullName>
    </submittedName>
</protein>
<name>A0ABR4BN36_9LECA</name>
<reference evidence="1 2" key="1">
    <citation type="submission" date="2024-09" db="EMBL/GenBank/DDBJ databases">
        <title>Rethinking Asexuality: The Enigmatic Case of Functional Sexual Genes in Lepraria (Stereocaulaceae).</title>
        <authorList>
            <person name="Doellman M."/>
            <person name="Sun Y."/>
            <person name="Barcenas-Pena A."/>
            <person name="Lumbsch H.T."/>
            <person name="Grewe F."/>
        </authorList>
    </citation>
    <scope>NUCLEOTIDE SEQUENCE [LARGE SCALE GENOMIC DNA]</scope>
    <source>
        <strain evidence="1 2">Grewe 0041</strain>
    </source>
</reference>
<accession>A0ABR4BN36</accession>
<comment type="caution">
    <text evidence="1">The sequence shown here is derived from an EMBL/GenBank/DDBJ whole genome shotgun (WGS) entry which is preliminary data.</text>
</comment>